<dbReference type="OrthoDB" id="8455288at2"/>
<dbReference type="EMBL" id="CP000155">
    <property type="protein sequence ID" value="ABC27524.1"/>
    <property type="molecule type" value="Genomic_DNA"/>
</dbReference>
<gene>
    <name evidence="1" type="ordered locus">HCH_00622</name>
</gene>
<dbReference type="PANTHER" id="PTHR36154:SF1">
    <property type="entry name" value="DNA-BINDING TRANSCRIPTIONAL ACTIVATOR ALPA"/>
    <property type="match status" value="1"/>
</dbReference>
<accession>Q2SPA0</accession>
<dbReference type="InterPro" id="IPR052931">
    <property type="entry name" value="Prophage_regulatory_activator"/>
</dbReference>
<dbReference type="STRING" id="349521.HCH_00622"/>
<proteinExistence type="predicted"/>
<dbReference type="HOGENOM" id="CLU_140176_15_4_6"/>
<dbReference type="eggNOG" id="COG3311">
    <property type="taxonomic scope" value="Bacteria"/>
</dbReference>
<dbReference type="AlphaFoldDB" id="Q2SPA0"/>
<dbReference type="RefSeq" id="WP_011394601.1">
    <property type="nucleotide sequence ID" value="NC_007645.1"/>
</dbReference>
<protein>
    <submittedName>
        <fullName evidence="1">Predicted transcriptional regulator</fullName>
    </submittedName>
</protein>
<dbReference type="PANTHER" id="PTHR36154">
    <property type="entry name" value="DNA-BINDING TRANSCRIPTIONAL ACTIVATOR ALPA"/>
    <property type="match status" value="1"/>
</dbReference>
<dbReference type="Proteomes" id="UP000000238">
    <property type="component" value="Chromosome"/>
</dbReference>
<name>Q2SPA0_HAHCH</name>
<keyword evidence="2" id="KW-1185">Reference proteome</keyword>
<sequence>MAEMIFRIKETTKLTGLSRSTIYERVASGSFPPPVSLGHRAVGWFESSLDDWQASLKAGVPYNQWVKRKEA</sequence>
<organism evidence="1 2">
    <name type="scientific">Hahella chejuensis (strain KCTC 2396)</name>
    <dbReference type="NCBI Taxonomy" id="349521"/>
    <lineage>
        <taxon>Bacteria</taxon>
        <taxon>Pseudomonadati</taxon>
        <taxon>Pseudomonadota</taxon>
        <taxon>Gammaproteobacteria</taxon>
        <taxon>Oceanospirillales</taxon>
        <taxon>Hahellaceae</taxon>
        <taxon>Hahella</taxon>
    </lineage>
</organism>
<evidence type="ECO:0000313" key="1">
    <source>
        <dbReference type="EMBL" id="ABC27524.1"/>
    </source>
</evidence>
<dbReference type="InterPro" id="IPR010260">
    <property type="entry name" value="AlpA"/>
</dbReference>
<evidence type="ECO:0000313" key="2">
    <source>
        <dbReference type="Proteomes" id="UP000000238"/>
    </source>
</evidence>
<dbReference type="Gene3D" id="1.10.238.160">
    <property type="match status" value="1"/>
</dbReference>
<dbReference type="KEGG" id="hch:HCH_00622"/>
<reference evidence="1 2" key="1">
    <citation type="journal article" date="2005" name="Nucleic Acids Res.">
        <title>Genomic blueprint of Hahella chejuensis, a marine microbe producing an algicidal agent.</title>
        <authorList>
            <person name="Jeong H."/>
            <person name="Yim J.H."/>
            <person name="Lee C."/>
            <person name="Choi S.-H."/>
            <person name="Park Y.K."/>
            <person name="Yoon S.H."/>
            <person name="Hur C.-G."/>
            <person name="Kang H.-Y."/>
            <person name="Kim D."/>
            <person name="Lee H.H."/>
            <person name="Park K.H."/>
            <person name="Park S.-H."/>
            <person name="Park H.-S."/>
            <person name="Lee H.K."/>
            <person name="Oh T.K."/>
            <person name="Kim J.F."/>
        </authorList>
    </citation>
    <scope>NUCLEOTIDE SEQUENCE [LARGE SCALE GENOMIC DNA]</scope>
    <source>
        <strain evidence="1 2">KCTC 2396</strain>
    </source>
</reference>
<dbReference type="Pfam" id="PF05930">
    <property type="entry name" value="Phage_AlpA"/>
    <property type="match status" value="1"/>
</dbReference>